<dbReference type="AlphaFoldDB" id="A0A8T0TAJ6"/>
<proteinExistence type="predicted"/>
<comment type="caution">
    <text evidence="1">The sequence shown here is derived from an EMBL/GenBank/DDBJ whole genome shotgun (WGS) entry which is preliminary data.</text>
</comment>
<sequence length="145" mass="16817">MITYSKILTVHPQSFIGHANRASGLPYNSLPGDHSRAIYFGKDFVTIGSIYVRSHGRFHLLSVRRPLHAYERGIPRWHPCGGVEEQIRTRRTSKSPRAPYFFIQVFLIKLEAYWWNTDFSASRKEVIIISTQRKVSQADPINRVF</sequence>
<dbReference type="EMBL" id="CM029044">
    <property type="protein sequence ID" value="KAG2606283.1"/>
    <property type="molecule type" value="Genomic_DNA"/>
</dbReference>
<organism evidence="1 2">
    <name type="scientific">Panicum virgatum</name>
    <name type="common">Blackwell switchgrass</name>
    <dbReference type="NCBI Taxonomy" id="38727"/>
    <lineage>
        <taxon>Eukaryota</taxon>
        <taxon>Viridiplantae</taxon>
        <taxon>Streptophyta</taxon>
        <taxon>Embryophyta</taxon>
        <taxon>Tracheophyta</taxon>
        <taxon>Spermatophyta</taxon>
        <taxon>Magnoliopsida</taxon>
        <taxon>Liliopsida</taxon>
        <taxon>Poales</taxon>
        <taxon>Poaceae</taxon>
        <taxon>PACMAD clade</taxon>
        <taxon>Panicoideae</taxon>
        <taxon>Panicodae</taxon>
        <taxon>Paniceae</taxon>
        <taxon>Panicinae</taxon>
        <taxon>Panicum</taxon>
        <taxon>Panicum sect. Hiantes</taxon>
    </lineage>
</organism>
<gene>
    <name evidence="1" type="ORF">PVAP13_4NG229577</name>
</gene>
<evidence type="ECO:0000313" key="1">
    <source>
        <dbReference type="EMBL" id="KAG2606283.1"/>
    </source>
</evidence>
<dbReference type="EMBL" id="CM029044">
    <property type="protein sequence ID" value="KAG2606276.1"/>
    <property type="molecule type" value="Genomic_DNA"/>
</dbReference>
<dbReference type="EMBL" id="CM029044">
    <property type="protein sequence ID" value="KAG2606282.1"/>
    <property type="molecule type" value="Genomic_DNA"/>
</dbReference>
<name>A0A8T0TAJ6_PANVG</name>
<accession>A0A8T0TAJ6</accession>
<evidence type="ECO:0000313" key="2">
    <source>
        <dbReference type="Proteomes" id="UP000823388"/>
    </source>
</evidence>
<dbReference type="EMBL" id="CM029044">
    <property type="protein sequence ID" value="KAG2606275.1"/>
    <property type="molecule type" value="Genomic_DNA"/>
</dbReference>
<protein>
    <submittedName>
        <fullName evidence="1">Uncharacterized protein</fullName>
    </submittedName>
</protein>
<dbReference type="EMBL" id="CM029044">
    <property type="protein sequence ID" value="KAG2606277.1"/>
    <property type="molecule type" value="Genomic_DNA"/>
</dbReference>
<dbReference type="Proteomes" id="UP000823388">
    <property type="component" value="Chromosome 4N"/>
</dbReference>
<keyword evidence="2" id="KW-1185">Reference proteome</keyword>
<dbReference type="EMBL" id="CM029044">
    <property type="protein sequence ID" value="KAG2606280.1"/>
    <property type="molecule type" value="Genomic_DNA"/>
</dbReference>
<dbReference type="EMBL" id="CM029044">
    <property type="protein sequence ID" value="KAG2606281.1"/>
    <property type="molecule type" value="Genomic_DNA"/>
</dbReference>
<reference evidence="1 2" key="1">
    <citation type="submission" date="2020-05" db="EMBL/GenBank/DDBJ databases">
        <title>WGS assembly of Panicum virgatum.</title>
        <authorList>
            <person name="Lovell J.T."/>
            <person name="Jenkins J."/>
            <person name="Shu S."/>
            <person name="Juenger T.E."/>
            <person name="Schmutz J."/>
        </authorList>
    </citation>
    <scope>NUCLEOTIDE SEQUENCE [LARGE SCALE GENOMIC DNA]</scope>
    <source>
        <strain evidence="1">AP13</strain>
        <strain evidence="2">cv. AP13</strain>
    </source>
</reference>